<name>A0A1B7NMM3_9EURO</name>
<accession>A0A1B7NMM3</accession>
<dbReference type="EMBL" id="LGUA01001901">
    <property type="protein sequence ID" value="OAX77936.1"/>
    <property type="molecule type" value="Genomic_DNA"/>
</dbReference>
<dbReference type="AlphaFoldDB" id="A0A1B7NMM3"/>
<comment type="caution">
    <text evidence="1">The sequence shown here is derived from an EMBL/GenBank/DDBJ whole genome shotgun (WGS) entry which is preliminary data.</text>
</comment>
<dbReference type="OrthoDB" id="4518796at2759"/>
<organism evidence="1 2">
    <name type="scientific">Emergomyces africanus</name>
    <dbReference type="NCBI Taxonomy" id="1955775"/>
    <lineage>
        <taxon>Eukaryota</taxon>
        <taxon>Fungi</taxon>
        <taxon>Dikarya</taxon>
        <taxon>Ascomycota</taxon>
        <taxon>Pezizomycotina</taxon>
        <taxon>Eurotiomycetes</taxon>
        <taxon>Eurotiomycetidae</taxon>
        <taxon>Onygenales</taxon>
        <taxon>Ajellomycetaceae</taxon>
        <taxon>Emergomyces</taxon>
    </lineage>
</organism>
<gene>
    <name evidence="1" type="ORF">ACJ72_07761</name>
</gene>
<proteinExistence type="predicted"/>
<protein>
    <submittedName>
        <fullName evidence="1">Uncharacterized protein</fullName>
    </submittedName>
</protein>
<keyword evidence="2" id="KW-1185">Reference proteome</keyword>
<evidence type="ECO:0000313" key="2">
    <source>
        <dbReference type="Proteomes" id="UP000091918"/>
    </source>
</evidence>
<reference evidence="1 2" key="1">
    <citation type="submission" date="2015-07" db="EMBL/GenBank/DDBJ databases">
        <title>Emmonsia species relationships and genome sequence.</title>
        <authorList>
            <person name="Cuomo C.A."/>
            <person name="Schwartz I.S."/>
            <person name="Kenyon C."/>
            <person name="de Hoog G.S."/>
            <person name="Govender N.P."/>
            <person name="Botha A."/>
            <person name="Moreno L."/>
            <person name="de Vries M."/>
            <person name="Munoz J.F."/>
            <person name="Stielow J.B."/>
        </authorList>
    </citation>
    <scope>NUCLEOTIDE SEQUENCE [LARGE SCALE GENOMIC DNA]</scope>
    <source>
        <strain evidence="1 2">CBS 136260</strain>
    </source>
</reference>
<dbReference type="Proteomes" id="UP000091918">
    <property type="component" value="Unassembled WGS sequence"/>
</dbReference>
<sequence>MASESRLVKGVMRADCIYLFLSCAEAAAWPSLPSPPTSTLTPYRRDHANEHEGPSLHRPFTITSIQHRTNVWVLSNIDIVCKPRILTVRTSMGIMCKQMLDKTVYLCRHIVESPGVVLPHDECGSCGIIKATGYFGQTTKRDPCPDCIANGVYVKVNGKWQKA</sequence>
<evidence type="ECO:0000313" key="1">
    <source>
        <dbReference type="EMBL" id="OAX77936.1"/>
    </source>
</evidence>